<evidence type="ECO:0000313" key="2">
    <source>
        <dbReference type="EMBL" id="OAK56064.1"/>
    </source>
</evidence>
<dbReference type="AlphaFoldDB" id="A0A177YKI5"/>
<accession>A0A177YKI5</accession>
<evidence type="ECO:0000256" key="1">
    <source>
        <dbReference type="SAM" id="MobiDB-lite"/>
    </source>
</evidence>
<dbReference type="EMBL" id="LVHI01000006">
    <property type="protein sequence ID" value="OAK56064.1"/>
    <property type="molecule type" value="Genomic_DNA"/>
</dbReference>
<feature type="region of interest" description="Disordered" evidence="1">
    <location>
        <begin position="221"/>
        <end position="282"/>
    </location>
</feature>
<protein>
    <submittedName>
        <fullName evidence="2">Uncharacterized protein</fullName>
    </submittedName>
</protein>
<gene>
    <name evidence="2" type="ORF">A3K89_17850</name>
</gene>
<name>A0A177YKI5_9NOCA</name>
<proteinExistence type="predicted"/>
<feature type="compositionally biased region" description="Low complexity" evidence="1">
    <location>
        <begin position="247"/>
        <end position="273"/>
    </location>
</feature>
<dbReference type="Proteomes" id="UP000077519">
    <property type="component" value="Unassembled WGS sequence"/>
</dbReference>
<feature type="compositionally biased region" description="Polar residues" evidence="1">
    <location>
        <begin position="231"/>
        <end position="246"/>
    </location>
</feature>
<sequence length="282" mass="28470">MRIALGVHVSTYEVTASLVETGTPEQGPIATRTVPVAAAPGGIAGAVSTALGFMSVQARQHDVALVGAAVVCENSLQREIVADALAETEPDPVLVVDIFDERLTDAFSSDVAAALLVGEVDVVAPRPGALPGARRTAWPVAAAAACVLAALGGVTAWAMTSSPTPHHAPVPVEMVHPTNAVTMTVEPLEPVEPEAVIPGPPVPVEIGTATTISVTRDAVAPAPVVPPRPVSTQTQQPGPVASTTSRTTQAPELTTTTPPPVTTTTPPDISTTTAEPSTSGNG</sequence>
<reference evidence="2 3" key="1">
    <citation type="submission" date="2016-03" db="EMBL/GenBank/DDBJ databases">
        <title>Genome sequence of Rhodococcus kyotonensis KB10.</title>
        <authorList>
            <person name="Jeong H."/>
            <person name="Hong C.E."/>
            <person name="Jo S.H."/>
            <person name="Park J.M."/>
        </authorList>
    </citation>
    <scope>NUCLEOTIDE SEQUENCE [LARGE SCALE GENOMIC DNA]</scope>
    <source>
        <strain evidence="2 3">KB10</strain>
    </source>
</reference>
<keyword evidence="3" id="KW-1185">Reference proteome</keyword>
<organism evidence="2 3">
    <name type="scientific">Rhodococcoides kyotonense</name>
    <dbReference type="NCBI Taxonomy" id="398843"/>
    <lineage>
        <taxon>Bacteria</taxon>
        <taxon>Bacillati</taxon>
        <taxon>Actinomycetota</taxon>
        <taxon>Actinomycetes</taxon>
        <taxon>Mycobacteriales</taxon>
        <taxon>Nocardiaceae</taxon>
        <taxon>Rhodococcoides</taxon>
    </lineage>
</organism>
<comment type="caution">
    <text evidence="2">The sequence shown here is derived from an EMBL/GenBank/DDBJ whole genome shotgun (WGS) entry which is preliminary data.</text>
</comment>
<evidence type="ECO:0000313" key="3">
    <source>
        <dbReference type="Proteomes" id="UP000077519"/>
    </source>
</evidence>